<comment type="catalytic activity">
    <reaction evidence="16">
        <text>a ubiquinone + n Na(+)(in) + NADH + H(+) = a ubiquinol + n Na(+)(out) + NAD(+)</text>
        <dbReference type="Rhea" id="RHEA:47748"/>
        <dbReference type="Rhea" id="RHEA-COMP:9565"/>
        <dbReference type="Rhea" id="RHEA-COMP:9566"/>
        <dbReference type="ChEBI" id="CHEBI:15378"/>
        <dbReference type="ChEBI" id="CHEBI:16389"/>
        <dbReference type="ChEBI" id="CHEBI:17976"/>
        <dbReference type="ChEBI" id="CHEBI:29101"/>
        <dbReference type="ChEBI" id="CHEBI:57540"/>
        <dbReference type="ChEBI" id="CHEBI:57945"/>
        <dbReference type="EC" id="7.2.1.1"/>
    </reaction>
</comment>
<feature type="transmembrane region" description="Helical" evidence="16">
    <location>
        <begin position="101"/>
        <end position="122"/>
    </location>
</feature>
<dbReference type="GO" id="GO:0055085">
    <property type="term" value="P:transmembrane transport"/>
    <property type="evidence" value="ECO:0007669"/>
    <property type="project" value="InterPro"/>
</dbReference>
<evidence type="ECO:0000256" key="15">
    <source>
        <dbReference type="ARBA" id="ARBA00023201"/>
    </source>
</evidence>
<evidence type="ECO:0000313" key="18">
    <source>
        <dbReference type="Proteomes" id="UP000507962"/>
    </source>
</evidence>
<feature type="transmembrane region" description="Helical" evidence="16">
    <location>
        <begin position="57"/>
        <end position="81"/>
    </location>
</feature>
<feature type="transmembrane region" description="Helical" evidence="16">
    <location>
        <begin position="259"/>
        <end position="290"/>
    </location>
</feature>
<evidence type="ECO:0000256" key="7">
    <source>
        <dbReference type="ARBA" id="ARBA00022692"/>
    </source>
</evidence>
<keyword evidence="4 16" id="KW-0597">Phosphoprotein</keyword>
<keyword evidence="14 16" id="KW-0472">Membrane</keyword>
<keyword evidence="11 16" id="KW-0915">Sodium</keyword>
<evidence type="ECO:0000256" key="3">
    <source>
        <dbReference type="ARBA" id="ARBA00022519"/>
    </source>
</evidence>
<keyword evidence="9 16" id="KW-1133">Transmembrane helix</keyword>
<dbReference type="PANTHER" id="PTHR30578">
    <property type="entry name" value="ELECTRON TRANSPORT COMPLEX PROTEIN RNFD"/>
    <property type="match status" value="1"/>
</dbReference>
<evidence type="ECO:0000256" key="9">
    <source>
        <dbReference type="ARBA" id="ARBA00022989"/>
    </source>
</evidence>
<dbReference type="EMBL" id="CAADHO010000006">
    <property type="protein sequence ID" value="VFQ45829.1"/>
    <property type="molecule type" value="Genomic_DNA"/>
</dbReference>
<keyword evidence="6 16" id="KW-0288">FMN</keyword>
<evidence type="ECO:0000313" key="17">
    <source>
        <dbReference type="EMBL" id="VFQ45829.1"/>
    </source>
</evidence>
<keyword evidence="12 16" id="KW-0406">Ion transport</keyword>
<protein>
    <recommendedName>
        <fullName evidence="16">Na(+)-translocating NADH-quinone reductase subunit B</fullName>
        <shortName evidence="16">Na(+)-NQR subunit B</shortName>
        <shortName evidence="16">Na(+)-translocating NQR subunit B</shortName>
        <ecNumber evidence="16">7.2.1.1</ecNumber>
    </recommendedName>
    <alternativeName>
        <fullName evidence="16">NQR complex subunit B</fullName>
    </alternativeName>
    <alternativeName>
        <fullName evidence="16">NQR-1 subunit B</fullName>
    </alternativeName>
</protein>
<keyword evidence="3" id="KW-0997">Cell inner membrane</keyword>
<evidence type="ECO:0000256" key="12">
    <source>
        <dbReference type="ARBA" id="ARBA00023065"/>
    </source>
</evidence>
<evidence type="ECO:0000256" key="1">
    <source>
        <dbReference type="ARBA" id="ARBA00022448"/>
    </source>
</evidence>
<dbReference type="Pfam" id="PF03116">
    <property type="entry name" value="NQR2_RnfD_RnfE"/>
    <property type="match status" value="1"/>
</dbReference>
<dbReference type="AlphaFoldDB" id="A0A4U8YRA5"/>
<gene>
    <name evidence="16" type="primary">nqrB</name>
    <name evidence="17" type="ORF">MSL71_34910</name>
</gene>
<evidence type="ECO:0000256" key="11">
    <source>
        <dbReference type="ARBA" id="ARBA00023053"/>
    </source>
</evidence>
<dbReference type="GO" id="GO:0010181">
    <property type="term" value="F:FMN binding"/>
    <property type="evidence" value="ECO:0007669"/>
    <property type="project" value="InterPro"/>
</dbReference>
<feature type="transmembrane region" description="Helical" evidence="16">
    <location>
        <begin position="302"/>
        <end position="320"/>
    </location>
</feature>
<dbReference type="GO" id="GO:0006814">
    <property type="term" value="P:sodium ion transport"/>
    <property type="evidence" value="ECO:0007669"/>
    <property type="project" value="UniProtKB-UniRule"/>
</dbReference>
<comment type="function">
    <text evidence="16">NQR complex catalyzes the reduction of ubiquinone-1 to ubiquinol by two successive reactions, coupled with the transport of Na(+) ions from the cytoplasm to the periplasm. NqrA to NqrE are probably involved in the second step, the conversion of ubisemiquinone to ubiquinol.</text>
</comment>
<dbReference type="InterPro" id="IPR004338">
    <property type="entry name" value="NqrB/RnfD"/>
</dbReference>
<keyword evidence="18" id="KW-1185">Reference proteome</keyword>
<sequence>MKNVKDALDRLGTYFQEGAKLHALHPVYDAIRTIFYLPGEATVRMPAVRDSLDLKRFMSLVIVALIPQTLFGMYNTGAMALLAEGADPSWGHAVYRGAEAFLPMLVVSYGVGLTWEGIFAVVRGHKISEGFLVTGLLFPLTLPPSVPLWQVAAGISFGVVVGKEVFGGTGRNILNPALTARAFLFFSYPVSMSGDNVWVATKAVDAVTAATPLSLALGAKGEAVPEALVRSGYTFWTMFSGQIPGSVGETSALLCLASAVFLCMVGVASFRIIVGGVLGVCAMGAAVVLLSSELSPWHWINPVNHLIMGGFAFGITFMATDPVSAPGTDGARWVYGFLIGVLTVIVRAYNLAYAEGVMLAILFMNLFSPMLEIIEIKLRTGKRVPNV</sequence>
<evidence type="ECO:0000256" key="16">
    <source>
        <dbReference type="HAMAP-Rule" id="MF_00426"/>
    </source>
</evidence>
<keyword evidence="7 16" id="KW-0812">Transmembrane</keyword>
<dbReference type="NCBIfam" id="NF003756">
    <property type="entry name" value="PRK05349.1"/>
    <property type="match status" value="1"/>
</dbReference>
<name>A0A4U8YRA5_9BACT</name>
<organism evidence="17 18">
    <name type="scientific">Desulfoluna butyratoxydans</name>
    <dbReference type="NCBI Taxonomy" id="231438"/>
    <lineage>
        <taxon>Bacteria</taxon>
        <taxon>Pseudomonadati</taxon>
        <taxon>Thermodesulfobacteriota</taxon>
        <taxon>Desulfobacteria</taxon>
        <taxon>Desulfobacterales</taxon>
        <taxon>Desulfolunaceae</taxon>
        <taxon>Desulfoluna</taxon>
    </lineage>
</organism>
<keyword evidence="1 16" id="KW-0813">Transport</keyword>
<comment type="caution">
    <text evidence="16">Lacks conserved residue(s) required for the propagation of feature annotation.</text>
</comment>
<keyword evidence="5 16" id="KW-0285">Flavoprotein</keyword>
<evidence type="ECO:0000256" key="8">
    <source>
        <dbReference type="ARBA" id="ARBA00022967"/>
    </source>
</evidence>
<dbReference type="GO" id="GO:0016655">
    <property type="term" value="F:oxidoreductase activity, acting on NAD(P)H, quinone or similar compound as acceptor"/>
    <property type="evidence" value="ECO:0007669"/>
    <property type="project" value="UniProtKB-UniRule"/>
</dbReference>
<keyword evidence="15 16" id="KW-0739">Sodium transport</keyword>
<evidence type="ECO:0000256" key="5">
    <source>
        <dbReference type="ARBA" id="ARBA00022630"/>
    </source>
</evidence>
<feature type="modified residue" description="FMN phosphoryl threonine" evidence="16">
    <location>
        <position position="211"/>
    </location>
</feature>
<reference evidence="17 18" key="1">
    <citation type="submission" date="2019-03" db="EMBL/GenBank/DDBJ databases">
        <authorList>
            <person name="Nijsse B."/>
        </authorList>
    </citation>
    <scope>NUCLEOTIDE SEQUENCE [LARGE SCALE GENOMIC DNA]</scope>
    <source>
        <strain evidence="17">Desulfoluna butyratoxydans MSL71</strain>
    </source>
</reference>
<keyword evidence="8 16" id="KW-1278">Translocase</keyword>
<feature type="transmembrane region" description="Helical" evidence="16">
    <location>
        <begin position="332"/>
        <end position="350"/>
    </location>
</feature>
<keyword evidence="10 16" id="KW-0520">NAD</keyword>
<keyword evidence="13 16" id="KW-0830">Ubiquinone</keyword>
<evidence type="ECO:0000256" key="4">
    <source>
        <dbReference type="ARBA" id="ARBA00022553"/>
    </source>
</evidence>
<dbReference type="EC" id="7.2.1.1" evidence="16"/>
<dbReference type="GO" id="GO:0005886">
    <property type="term" value="C:plasma membrane"/>
    <property type="evidence" value="ECO:0007669"/>
    <property type="project" value="UniProtKB-SubCell"/>
</dbReference>
<evidence type="ECO:0000256" key="6">
    <source>
        <dbReference type="ARBA" id="ARBA00022643"/>
    </source>
</evidence>
<evidence type="ECO:0000256" key="14">
    <source>
        <dbReference type="ARBA" id="ARBA00023136"/>
    </source>
</evidence>
<proteinExistence type="inferred from homology"/>
<evidence type="ECO:0000256" key="2">
    <source>
        <dbReference type="ARBA" id="ARBA00022475"/>
    </source>
</evidence>
<dbReference type="HAMAP" id="MF_00426">
    <property type="entry name" value="NqrB"/>
    <property type="match status" value="1"/>
</dbReference>
<dbReference type="GO" id="GO:0022904">
    <property type="term" value="P:respiratory electron transport chain"/>
    <property type="evidence" value="ECO:0007669"/>
    <property type="project" value="InterPro"/>
</dbReference>
<dbReference type="Proteomes" id="UP000507962">
    <property type="component" value="Unassembled WGS sequence"/>
</dbReference>
<accession>A0A4U8YRA5</accession>
<evidence type="ECO:0000256" key="13">
    <source>
        <dbReference type="ARBA" id="ARBA00023075"/>
    </source>
</evidence>
<evidence type="ECO:0000256" key="10">
    <source>
        <dbReference type="ARBA" id="ARBA00023027"/>
    </source>
</evidence>
<dbReference type="RefSeq" id="WP_180142835.1">
    <property type="nucleotide sequence ID" value="NZ_CAADHO010000006.1"/>
</dbReference>
<keyword evidence="2 16" id="KW-1003">Cell membrane</keyword>
<dbReference type="InterPro" id="IPR010966">
    <property type="entry name" value="NqrB"/>
</dbReference>
<comment type="similarity">
    <text evidence="16">Belongs to the NqrB/RnfD family.</text>
</comment>
<comment type="cofactor">
    <cofactor evidence="16">
        <name>FMN</name>
        <dbReference type="ChEBI" id="CHEBI:58210"/>
    </cofactor>
</comment>
<comment type="subunit">
    <text evidence="16">Composed of six subunits; NqrA, NqrB, NqrC, NqrD, NqrE and NqrF.</text>
</comment>
<dbReference type="PANTHER" id="PTHR30578:SF1">
    <property type="entry name" value="NA(+)-TRANSLOCATING NADH-QUINONE REDUCTASE SUBUNIT B"/>
    <property type="match status" value="1"/>
</dbReference>
<comment type="subcellular location">
    <subcellularLocation>
        <location evidence="16">Cell membrane</location>
        <topology evidence="16">Multi-pass membrane protein</topology>
    </subcellularLocation>
</comment>